<feature type="transmembrane region" description="Helical" evidence="2">
    <location>
        <begin position="12"/>
        <end position="29"/>
    </location>
</feature>
<dbReference type="EMBL" id="JAFVMH010000007">
    <property type="protein sequence ID" value="MBO1326132.1"/>
    <property type="molecule type" value="Genomic_DNA"/>
</dbReference>
<keyword evidence="1" id="KW-0560">Oxidoreductase</keyword>
<accession>A0A939HM98</accession>
<dbReference type="InterPro" id="IPR036188">
    <property type="entry name" value="FAD/NAD-bd_sf"/>
</dbReference>
<sequence length="399" mass="43455">MSNSGLQAAYDVVIVGGAVVGSATAYFLASNPDFKGSILVIEKDWTYQKAATSLSSSSIRHQFSNPLNVQMSMFGVEFIRDFKSISAVDGEGTDLALHENGYLFLANNDRAEAILRRNWKTQTDLGAETALLSQDDLRARFPWLMADDLQLGSYGLSGEGWFDNTGLLFGLRAKARALGVTYIEDEVVGLERAGERVTAVKLRSGASVSCGVMVNAAGTHGTRVAAMAGLVIPVEPRRRSLFVVDCRDRLAGKVPLTIDPSGVFFRPEGQYFLMGTEPDPDPAVDPDDFDVAHDEFENEIWPVLAERVPAFEALKVIRSWAGHYDYCTLDHNVIVGPHPVVTNFLFANGFSGHGLQQSPAIGRGLSEQIVYGEYRALDLSPLGYARVVKGEPFVEEAVI</sequence>
<proteinExistence type="predicted"/>
<dbReference type="GO" id="GO:0005737">
    <property type="term" value="C:cytoplasm"/>
    <property type="evidence" value="ECO:0007669"/>
    <property type="project" value="TreeGrafter"/>
</dbReference>
<feature type="domain" description="FAD dependent oxidoreductase" evidence="3">
    <location>
        <begin position="11"/>
        <end position="367"/>
    </location>
</feature>
<comment type="caution">
    <text evidence="4">The sequence shown here is derived from an EMBL/GenBank/DDBJ whole genome shotgun (WGS) entry which is preliminary data.</text>
</comment>
<evidence type="ECO:0000259" key="3">
    <source>
        <dbReference type="Pfam" id="PF01266"/>
    </source>
</evidence>
<keyword evidence="2" id="KW-0812">Transmembrane</keyword>
<evidence type="ECO:0000313" key="4">
    <source>
        <dbReference type="EMBL" id="MBO1326132.1"/>
    </source>
</evidence>
<dbReference type="SUPFAM" id="SSF51905">
    <property type="entry name" value="FAD/NAD(P)-binding domain"/>
    <property type="match status" value="1"/>
</dbReference>
<reference evidence="4" key="1">
    <citation type="submission" date="2021-03" db="EMBL/GenBank/DDBJ databases">
        <title>The complete genome sequence of Acetobacter sp. TBRC 12339.</title>
        <authorList>
            <person name="Charoenyingcharoen P."/>
            <person name="Yukphan P."/>
        </authorList>
    </citation>
    <scope>NUCLEOTIDE SEQUENCE</scope>
    <source>
        <strain evidence="4">TBRC 12339</strain>
    </source>
</reference>
<dbReference type="PANTHER" id="PTHR13847:SF287">
    <property type="entry name" value="FAD-DEPENDENT OXIDOREDUCTASE DOMAIN-CONTAINING PROTEIN 1"/>
    <property type="match status" value="1"/>
</dbReference>
<organism evidence="4 5">
    <name type="scientific">Acetobacter garciniae</name>
    <dbReference type="NCBI Taxonomy" id="2817435"/>
    <lineage>
        <taxon>Bacteria</taxon>
        <taxon>Pseudomonadati</taxon>
        <taxon>Pseudomonadota</taxon>
        <taxon>Alphaproteobacteria</taxon>
        <taxon>Acetobacterales</taxon>
        <taxon>Acetobacteraceae</taxon>
        <taxon>Acetobacter</taxon>
    </lineage>
</organism>
<keyword evidence="2" id="KW-0472">Membrane</keyword>
<name>A0A939HM98_9PROT</name>
<dbReference type="GO" id="GO:0032981">
    <property type="term" value="P:mitochondrial respiratory chain complex I assembly"/>
    <property type="evidence" value="ECO:0007669"/>
    <property type="project" value="TreeGrafter"/>
</dbReference>
<keyword evidence="5" id="KW-1185">Reference proteome</keyword>
<evidence type="ECO:0000256" key="1">
    <source>
        <dbReference type="ARBA" id="ARBA00023002"/>
    </source>
</evidence>
<evidence type="ECO:0000256" key="2">
    <source>
        <dbReference type="SAM" id="Phobius"/>
    </source>
</evidence>
<gene>
    <name evidence="4" type="ORF">J2D77_13330</name>
</gene>
<dbReference type="Proteomes" id="UP000664073">
    <property type="component" value="Unassembled WGS sequence"/>
</dbReference>
<evidence type="ECO:0000313" key="5">
    <source>
        <dbReference type="Proteomes" id="UP000664073"/>
    </source>
</evidence>
<dbReference type="PANTHER" id="PTHR13847">
    <property type="entry name" value="SARCOSINE DEHYDROGENASE-RELATED"/>
    <property type="match status" value="1"/>
</dbReference>
<dbReference type="Gene3D" id="3.30.9.10">
    <property type="entry name" value="D-Amino Acid Oxidase, subunit A, domain 2"/>
    <property type="match status" value="1"/>
</dbReference>
<dbReference type="GO" id="GO:0016491">
    <property type="term" value="F:oxidoreductase activity"/>
    <property type="evidence" value="ECO:0007669"/>
    <property type="project" value="UniProtKB-KW"/>
</dbReference>
<dbReference type="AlphaFoldDB" id="A0A939HM98"/>
<dbReference type="Gene3D" id="3.50.50.60">
    <property type="entry name" value="FAD/NAD(P)-binding domain"/>
    <property type="match status" value="1"/>
</dbReference>
<keyword evidence="2" id="KW-1133">Transmembrane helix</keyword>
<dbReference type="Pfam" id="PF01266">
    <property type="entry name" value="DAO"/>
    <property type="match status" value="1"/>
</dbReference>
<protein>
    <submittedName>
        <fullName evidence="4">FAD-binding oxidoreductase</fullName>
    </submittedName>
</protein>
<dbReference type="InterPro" id="IPR006076">
    <property type="entry name" value="FAD-dep_OxRdtase"/>
</dbReference>